<dbReference type="SUPFAM" id="SSF48452">
    <property type="entry name" value="TPR-like"/>
    <property type="match status" value="1"/>
</dbReference>
<protein>
    <submittedName>
        <fullName evidence="1">SARP family transcriptional regulator</fullName>
    </submittedName>
</protein>
<proteinExistence type="predicted"/>
<organism evidence="1 2">
    <name type="scientific">Paracoccus albicereus</name>
    <dbReference type="NCBI Taxonomy" id="2922394"/>
    <lineage>
        <taxon>Bacteria</taxon>
        <taxon>Pseudomonadati</taxon>
        <taxon>Pseudomonadota</taxon>
        <taxon>Alphaproteobacteria</taxon>
        <taxon>Rhodobacterales</taxon>
        <taxon>Paracoccaceae</taxon>
        <taxon>Paracoccus</taxon>
    </lineage>
</organism>
<comment type="caution">
    <text evidence="1">The sequence shown here is derived from an EMBL/GenBank/DDBJ whole genome shotgun (WGS) entry which is preliminary data.</text>
</comment>
<evidence type="ECO:0000313" key="2">
    <source>
        <dbReference type="Proteomes" id="UP001203945"/>
    </source>
</evidence>
<dbReference type="Gene3D" id="1.25.40.10">
    <property type="entry name" value="Tetratricopeptide repeat domain"/>
    <property type="match status" value="1"/>
</dbReference>
<sequence length="523" mass="56554">MSNAMSPLVLRLAGPVELTGPGGETLTPRGMRARAALAIMGTARCHKVMRARLQDLIYSERGEEQGAASVRQLLREIRIALDGHREALVTGPGWVGLDKNSVRVDTTPRMGPDGQRLEFAADLDVADPEFEDWLREARAHHENQPIPAEPEAESDLPKLIVQMPIAGDPQSSVLAAMILNEAVARAADVMPIDVIHGDPGLAQLGSGMELGVLAARTDAALQLFFTAKARRDGRVLWSRRFGLPDGDTARMIQTVAGNVTIAILHGLQSFDAAQPSGAMRRPPIEDVFSYSSKRLARAEQMLSTMDAGPSQPIVLALRSYIRNTMLLERLSPEPQADAELADELAIRARELAPGNATVLAVNSLIAAWKSEPDVAYEMARQARMIDADNPMVRLALSTGLTSVGRHKEAEAEASSADELSLSTLGPAAWYLRRAIAALRSGDMPTAERHFAATHGFAPENRPALRFISAVRFQRGDLEGAQKSLLELKKIEPDFSLDLMASDDYPVKSLRDAGLLGVTKSGLI</sequence>
<geneLocation type="plasmid" evidence="1">
    <name>unnamed1</name>
</geneLocation>
<accession>A0ABT1MPL9</accession>
<evidence type="ECO:0000313" key="1">
    <source>
        <dbReference type="EMBL" id="MCQ0969348.1"/>
    </source>
</evidence>
<dbReference type="InterPro" id="IPR011990">
    <property type="entry name" value="TPR-like_helical_dom_sf"/>
</dbReference>
<dbReference type="EMBL" id="JAKZEU010000001">
    <property type="protein sequence ID" value="MCQ0969348.1"/>
    <property type="molecule type" value="Genomic_DNA"/>
</dbReference>
<dbReference type="InterPro" id="IPR036388">
    <property type="entry name" value="WH-like_DNA-bd_sf"/>
</dbReference>
<reference evidence="1 2" key="1">
    <citation type="submission" date="2022-03" db="EMBL/GenBank/DDBJ databases">
        <authorList>
            <person name="He Y."/>
        </authorList>
    </citation>
    <scope>NUCLEOTIDE SEQUENCE [LARGE SCALE GENOMIC DNA]</scope>
    <source>
        <strain evidence="1 2">TK19116</strain>
        <plasmid evidence="1">unnamed1</plasmid>
    </source>
</reference>
<dbReference type="Gene3D" id="1.10.10.10">
    <property type="entry name" value="Winged helix-like DNA-binding domain superfamily/Winged helix DNA-binding domain"/>
    <property type="match status" value="1"/>
</dbReference>
<keyword evidence="2" id="KW-1185">Reference proteome</keyword>
<name>A0ABT1MPL9_9RHOB</name>
<gene>
    <name evidence="1" type="ORF">MLD63_02705</name>
</gene>
<dbReference type="Proteomes" id="UP001203945">
    <property type="component" value="Unassembled WGS sequence"/>
</dbReference>
<keyword evidence="1" id="KW-0614">Plasmid</keyword>
<dbReference type="RefSeq" id="WP_255328293.1">
    <property type="nucleotide sequence ID" value="NZ_JAKZEU010000001.1"/>
</dbReference>